<accession>A0A5B8G5I7</accession>
<sequence length="335" mass="35181">MIGTTPDLLSHLRLSRSNASLSAALERAGTELTTFRKTDILEATGGDPRRLYGIETRIARLTARTDTLSLAASRSALTQSSLQTITATTVDVGIDLLAEIGRNDLIAARTEAGQARNGLGSVVSTLNASFAGRSLFAGAAVDTTPLISSEDMIAEIRTLVDAAPDATSALAAIDTYFNDPAGGFATSAYRGATQNAPAVETGDGEYADYALRADAEPLRRIMQGLATAVMAVESDFADDAPAQALLLQDAGTVIVNARLAVVELGNALGVQEARIEDAATRTTAEQSALELARSEMIAVDPYETAARFAELESQLASLYTVTSRLTSMSLTLYLR</sequence>
<feature type="domain" description="Flagellin C-terminal" evidence="1">
    <location>
        <begin position="257"/>
        <end position="334"/>
    </location>
</feature>
<evidence type="ECO:0000313" key="3">
    <source>
        <dbReference type="Proteomes" id="UP000305888"/>
    </source>
</evidence>
<keyword evidence="3" id="KW-1185">Reference proteome</keyword>
<dbReference type="KEGG" id="ppru:FDP22_22980"/>
<evidence type="ECO:0000259" key="1">
    <source>
        <dbReference type="Pfam" id="PF00700"/>
    </source>
</evidence>
<keyword evidence="2" id="KW-0614">Plasmid</keyword>
<dbReference type="Proteomes" id="UP000305888">
    <property type="component" value="Plasmid pD4M1D"/>
</dbReference>
<dbReference type="InterPro" id="IPR046358">
    <property type="entry name" value="Flagellin_C"/>
</dbReference>
<dbReference type="Pfam" id="PF00700">
    <property type="entry name" value="Flagellin_C"/>
    <property type="match status" value="1"/>
</dbReference>
<dbReference type="OrthoDB" id="7312911at2"/>
<protein>
    <recommendedName>
        <fullName evidence="1">Flagellin C-terminal domain-containing protein</fullName>
    </recommendedName>
</protein>
<dbReference type="SUPFAM" id="SSF64518">
    <property type="entry name" value="Phase 1 flagellin"/>
    <property type="match status" value="1"/>
</dbReference>
<dbReference type="AlphaFoldDB" id="A0A5B8G5I7"/>
<dbReference type="RefSeq" id="WP_138578682.1">
    <property type="nucleotide sequence ID" value="NZ_CP040822.1"/>
</dbReference>
<reference evidence="2 3" key="1">
    <citation type="submission" date="2019-06" db="EMBL/GenBank/DDBJ databases">
        <title>Genome sequence of Rhodobacteraceae bacterium D4M1.</title>
        <authorList>
            <person name="Cao J."/>
        </authorList>
    </citation>
    <scope>NUCLEOTIDE SEQUENCE [LARGE SCALE GENOMIC DNA]</scope>
    <source>
        <strain evidence="2 3">D4M1</strain>
        <plasmid evidence="3">pd4m1d</plasmid>
    </source>
</reference>
<dbReference type="EMBL" id="CP040822">
    <property type="protein sequence ID" value="QDL94739.1"/>
    <property type="molecule type" value="Genomic_DNA"/>
</dbReference>
<name>A0A5B8G5I7_9RHOB</name>
<gene>
    <name evidence="2" type="ORF">FDP22_22980</name>
</gene>
<proteinExistence type="predicted"/>
<evidence type="ECO:0000313" key="2">
    <source>
        <dbReference type="EMBL" id="QDL94739.1"/>
    </source>
</evidence>
<geneLocation type="plasmid" evidence="3">
    <name>pd4m1d</name>
</geneLocation>
<organism evidence="2 3">
    <name type="scientific">Paroceanicella profunda</name>
    <dbReference type="NCBI Taxonomy" id="2579971"/>
    <lineage>
        <taxon>Bacteria</taxon>
        <taxon>Pseudomonadati</taxon>
        <taxon>Pseudomonadota</taxon>
        <taxon>Alphaproteobacteria</taxon>
        <taxon>Rhodobacterales</taxon>
        <taxon>Paracoccaceae</taxon>
        <taxon>Paroceanicella</taxon>
    </lineage>
</organism>